<dbReference type="AlphaFoldDB" id="A0AAJ8C198"/>
<dbReference type="RefSeq" id="XP_059606281.1">
    <property type="nucleotide sequence ID" value="XM_059749749.1"/>
</dbReference>
<accession>A0AAJ8C198</accession>
<feature type="compositionally biased region" description="Basic and acidic residues" evidence="1">
    <location>
        <begin position="216"/>
        <end position="227"/>
    </location>
</feature>
<gene>
    <name evidence="2" type="ORF">An09g03910</name>
</gene>
<evidence type="ECO:0000313" key="2">
    <source>
        <dbReference type="RefSeq" id="XP_059606281.1"/>
    </source>
</evidence>
<dbReference type="KEGG" id="ang:An09g03910"/>
<protein>
    <submittedName>
        <fullName evidence="2">Uncharacterized protein</fullName>
    </submittedName>
</protein>
<reference evidence="2" key="1">
    <citation type="submission" date="2025-02" db="EMBL/GenBank/DDBJ databases">
        <authorList>
            <consortium name="NCBI Genome Project"/>
        </authorList>
    </citation>
    <scope>NUCLEOTIDE SEQUENCE</scope>
</reference>
<feature type="region of interest" description="Disordered" evidence="1">
    <location>
        <begin position="160"/>
        <end position="227"/>
    </location>
</feature>
<reference evidence="2" key="2">
    <citation type="submission" date="2025-08" db="UniProtKB">
        <authorList>
            <consortium name="RefSeq"/>
        </authorList>
    </citation>
    <scope>IDENTIFICATION</scope>
</reference>
<name>A0AAJ8C198_ASPNG</name>
<proteinExistence type="predicted"/>
<organism evidence="2">
    <name type="scientific">Aspergillus niger</name>
    <dbReference type="NCBI Taxonomy" id="5061"/>
    <lineage>
        <taxon>Eukaryota</taxon>
        <taxon>Fungi</taxon>
        <taxon>Dikarya</taxon>
        <taxon>Ascomycota</taxon>
        <taxon>Pezizomycotina</taxon>
        <taxon>Eurotiomycetes</taxon>
        <taxon>Eurotiomycetidae</taxon>
        <taxon>Eurotiales</taxon>
        <taxon>Aspergillaceae</taxon>
        <taxon>Aspergillus</taxon>
        <taxon>Aspergillus subgen. Circumdati</taxon>
    </lineage>
</organism>
<sequence length="227" mass="25759">MRNSLTLNTRDYHAENTLHCVHHCPSPSFPTTSSTFSSAPLSIFPSSLLFRQGTCSLTSFLNTNCRYDHIIYLSPTSEPRPGLRSSLIIWHPGLLSNYQTGFEQPDKHQEAAKYALIVYRLSDFSDDIKWKISFSTIEEQHVFLRLLHLDDTNEEYKRLASKKEKARNKRSLLRSGTTPLSEKITSPAVQNKEKLTGSGESNTKPQQFKDPQQKSADAKIENKNSSP</sequence>
<feature type="compositionally biased region" description="Polar residues" evidence="1">
    <location>
        <begin position="198"/>
        <end position="215"/>
    </location>
</feature>
<evidence type="ECO:0000256" key="1">
    <source>
        <dbReference type="SAM" id="MobiDB-lite"/>
    </source>
</evidence>
<feature type="compositionally biased region" description="Polar residues" evidence="1">
    <location>
        <begin position="174"/>
        <end position="189"/>
    </location>
</feature>
<dbReference type="VEuPathDB" id="FungiDB:An09g03910"/>
<dbReference type="GeneID" id="84592021"/>